<feature type="transmembrane region" description="Helical" evidence="1">
    <location>
        <begin position="61"/>
        <end position="80"/>
    </location>
</feature>
<proteinExistence type="predicted"/>
<evidence type="ECO:0000313" key="3">
    <source>
        <dbReference type="Proteomes" id="UP000614741"/>
    </source>
</evidence>
<comment type="caution">
    <text evidence="2">The sequence shown here is derived from an EMBL/GenBank/DDBJ whole genome shotgun (WGS) entry which is preliminary data.</text>
</comment>
<evidence type="ECO:0000313" key="2">
    <source>
        <dbReference type="EMBL" id="GIG40529.1"/>
    </source>
</evidence>
<keyword evidence="3" id="KW-1185">Reference proteome</keyword>
<evidence type="ECO:0000256" key="1">
    <source>
        <dbReference type="SAM" id="Phobius"/>
    </source>
</evidence>
<organism evidence="2 3">
    <name type="scientific">Cellulomonas phragmiteti</name>
    <dbReference type="NCBI Taxonomy" id="478780"/>
    <lineage>
        <taxon>Bacteria</taxon>
        <taxon>Bacillati</taxon>
        <taxon>Actinomycetota</taxon>
        <taxon>Actinomycetes</taxon>
        <taxon>Micrococcales</taxon>
        <taxon>Cellulomonadaceae</taxon>
        <taxon>Cellulomonas</taxon>
    </lineage>
</organism>
<evidence type="ECO:0008006" key="4">
    <source>
        <dbReference type="Google" id="ProtNLM"/>
    </source>
</evidence>
<gene>
    <name evidence="2" type="ORF">Cph01nite_22910</name>
</gene>
<name>A0ABQ4DMF5_9CELL</name>
<keyword evidence="1" id="KW-0472">Membrane</keyword>
<accession>A0ABQ4DMF5</accession>
<reference evidence="2 3" key="1">
    <citation type="submission" date="2021-01" db="EMBL/GenBank/DDBJ databases">
        <title>Whole genome shotgun sequence of Cellulomonas phragmiteti NBRC 110785.</title>
        <authorList>
            <person name="Komaki H."/>
            <person name="Tamura T."/>
        </authorList>
    </citation>
    <scope>NUCLEOTIDE SEQUENCE [LARGE SCALE GENOMIC DNA]</scope>
    <source>
        <strain evidence="2 3">NBRC 110785</strain>
    </source>
</reference>
<sequence length="85" mass="8754">MQTFLLAATCALVLNIVVAGVRALRGPSTRDRMTALLLLSTTGSAALVVLAQAVDVPALRTAALVLVALASLTVVVRVTGERDRA</sequence>
<dbReference type="RefSeq" id="WP_203674291.1">
    <property type="nucleotide sequence ID" value="NZ_BONP01000012.1"/>
</dbReference>
<feature type="transmembrane region" description="Helical" evidence="1">
    <location>
        <begin position="33"/>
        <end position="54"/>
    </location>
</feature>
<dbReference type="Proteomes" id="UP000614741">
    <property type="component" value="Unassembled WGS sequence"/>
</dbReference>
<protein>
    <recommendedName>
        <fullName evidence="4">Cation:proton antiporter</fullName>
    </recommendedName>
</protein>
<dbReference type="EMBL" id="BONP01000012">
    <property type="protein sequence ID" value="GIG40529.1"/>
    <property type="molecule type" value="Genomic_DNA"/>
</dbReference>
<keyword evidence="1" id="KW-1133">Transmembrane helix</keyword>
<keyword evidence="1" id="KW-0812">Transmembrane</keyword>